<evidence type="ECO:0000256" key="2">
    <source>
        <dbReference type="SAM" id="MobiDB-lite"/>
    </source>
</evidence>
<dbReference type="Gene3D" id="1.10.287.950">
    <property type="entry name" value="Methyl-accepting chemotaxis protein"/>
    <property type="match status" value="1"/>
</dbReference>
<comment type="caution">
    <text evidence="3">The sequence shown here is derived from an EMBL/GenBank/DDBJ whole genome shotgun (WGS) entry which is preliminary data.</text>
</comment>
<dbReference type="Gene3D" id="3.30.450.20">
    <property type="entry name" value="PAS domain"/>
    <property type="match status" value="1"/>
</dbReference>
<organism evidence="3 4">
    <name type="scientific">Thalassospira profundimaris</name>
    <dbReference type="NCBI Taxonomy" id="502049"/>
    <lineage>
        <taxon>Bacteria</taxon>
        <taxon>Pseudomonadati</taxon>
        <taxon>Pseudomonadota</taxon>
        <taxon>Alphaproteobacteria</taxon>
        <taxon>Rhodospirillales</taxon>
        <taxon>Thalassospiraceae</taxon>
        <taxon>Thalassospira</taxon>
    </lineage>
</organism>
<dbReference type="AlphaFoldDB" id="A0A367WNV3"/>
<gene>
    <name evidence="3" type="ORF">TH25_22260</name>
</gene>
<dbReference type="SUPFAM" id="SSF58104">
    <property type="entry name" value="Methyl-accepting chemotaxis protein (MCP) signaling domain"/>
    <property type="match status" value="1"/>
</dbReference>
<dbReference type="Proteomes" id="UP000252517">
    <property type="component" value="Unassembled WGS sequence"/>
</dbReference>
<dbReference type="SUPFAM" id="SSF55785">
    <property type="entry name" value="PYP-like sensor domain (PAS domain)"/>
    <property type="match status" value="1"/>
</dbReference>
<evidence type="ECO:0000313" key="3">
    <source>
        <dbReference type="EMBL" id="RCK43156.1"/>
    </source>
</evidence>
<evidence type="ECO:0000313" key="4">
    <source>
        <dbReference type="Proteomes" id="UP000252517"/>
    </source>
</evidence>
<protein>
    <recommendedName>
        <fullName evidence="5">Methyl-accepting transducer domain-containing protein</fullName>
    </recommendedName>
</protein>
<proteinExistence type="predicted"/>
<evidence type="ECO:0008006" key="5">
    <source>
        <dbReference type="Google" id="ProtNLM"/>
    </source>
</evidence>
<evidence type="ECO:0000256" key="1">
    <source>
        <dbReference type="SAM" id="Coils"/>
    </source>
</evidence>
<feature type="coiled-coil region" evidence="1">
    <location>
        <begin position="148"/>
        <end position="175"/>
    </location>
</feature>
<dbReference type="OrthoDB" id="4514964at2"/>
<accession>A0A367WNV3</accession>
<feature type="region of interest" description="Disordered" evidence="2">
    <location>
        <begin position="1"/>
        <end position="21"/>
    </location>
</feature>
<name>A0A367WNV3_9PROT</name>
<feature type="non-terminal residue" evidence="3">
    <location>
        <position position="227"/>
    </location>
</feature>
<keyword evidence="1" id="KW-0175">Coiled coil</keyword>
<sequence>MLNFQRKRTQEKSKGKSESEAKLEIARQNTFYRDVINSIPYNIVTCDLSGKIRFISREFAQTLLQTDDVDFAKLIDLPLAQLNKIFDRKQFHNLGNRLGEMPIYQRVRLEDQTLMVTVTPLQDETGAETGFILSAEVITDQVKMGRNCVNLSQKVQEAADKLNTLSNDLAENSAEGSDLAGHIREAGDTTAQQANHVSSTAEQMTQSISEISSQIDRLTEVANRAVS</sequence>
<reference evidence="3 4" key="1">
    <citation type="submission" date="2014-07" db="EMBL/GenBank/DDBJ databases">
        <title>Draft genome sequence of Thalassospira profundimaris S25-3-2.</title>
        <authorList>
            <person name="Lai Q."/>
            <person name="Shao Z."/>
        </authorList>
    </citation>
    <scope>NUCLEOTIDE SEQUENCE [LARGE SCALE GENOMIC DNA]</scope>
    <source>
        <strain evidence="3 4">S25-3-2</strain>
    </source>
</reference>
<dbReference type="EMBL" id="JPWH01000027">
    <property type="protein sequence ID" value="RCK43156.1"/>
    <property type="molecule type" value="Genomic_DNA"/>
</dbReference>
<feature type="compositionally biased region" description="Basic and acidic residues" evidence="2">
    <location>
        <begin position="8"/>
        <end position="21"/>
    </location>
</feature>
<dbReference type="InterPro" id="IPR035965">
    <property type="entry name" value="PAS-like_dom_sf"/>
</dbReference>